<sequence length="250" mass="26061">MTHTQALLPTPATGADRTVGGPSRETVLRMCGTALTIGGPLCIAGGTLHPIVAGKGHSVEALTSPGTPIAQALLGVGTVLLVLGLPGMYAWLRPRLGTAGFVGTVCYLVGNIATATGHLTVELFVAYPFASHPDTAHLIADNDNMIDSTAFALFNTIGGLVMLAGMGLLGASMLRHHTIPRWIAVLTTLGMVGFFLPIPATQGLSGFMWEAPRGIAVAAIGVLMLRRPGGLRRWAKHARGRFSSDHERTA</sequence>
<dbReference type="EMBL" id="JADLQX010000023">
    <property type="protein sequence ID" value="MBF6301103.1"/>
    <property type="molecule type" value="Genomic_DNA"/>
</dbReference>
<evidence type="ECO:0000313" key="4">
    <source>
        <dbReference type="Proteomes" id="UP000702209"/>
    </source>
</evidence>
<proteinExistence type="predicted"/>
<keyword evidence="2" id="KW-1133">Transmembrane helix</keyword>
<feature type="transmembrane region" description="Helical" evidence="2">
    <location>
        <begin position="69"/>
        <end position="92"/>
    </location>
</feature>
<name>A0ABS0CWY2_9NOCA</name>
<feature type="region of interest" description="Disordered" evidence="1">
    <location>
        <begin position="1"/>
        <end position="21"/>
    </location>
</feature>
<dbReference type="Proteomes" id="UP000702209">
    <property type="component" value="Unassembled WGS sequence"/>
</dbReference>
<feature type="transmembrane region" description="Helical" evidence="2">
    <location>
        <begin position="150"/>
        <end position="170"/>
    </location>
</feature>
<evidence type="ECO:0000256" key="2">
    <source>
        <dbReference type="SAM" id="Phobius"/>
    </source>
</evidence>
<comment type="caution">
    <text evidence="3">The sequence shown here is derived from an EMBL/GenBank/DDBJ whole genome shotgun (WGS) entry which is preliminary data.</text>
</comment>
<evidence type="ECO:0000256" key="1">
    <source>
        <dbReference type="SAM" id="MobiDB-lite"/>
    </source>
</evidence>
<feature type="transmembrane region" description="Helical" evidence="2">
    <location>
        <begin position="206"/>
        <end position="225"/>
    </location>
</feature>
<organism evidence="3 4">
    <name type="scientific">Nocardia amamiensis</name>
    <dbReference type="NCBI Taxonomy" id="404578"/>
    <lineage>
        <taxon>Bacteria</taxon>
        <taxon>Bacillati</taxon>
        <taxon>Actinomycetota</taxon>
        <taxon>Actinomycetes</taxon>
        <taxon>Mycobacteriales</taxon>
        <taxon>Nocardiaceae</taxon>
        <taxon>Nocardia</taxon>
    </lineage>
</organism>
<keyword evidence="2" id="KW-0472">Membrane</keyword>
<evidence type="ECO:0008006" key="5">
    <source>
        <dbReference type="Google" id="ProtNLM"/>
    </source>
</evidence>
<feature type="transmembrane region" description="Helical" evidence="2">
    <location>
        <begin position="104"/>
        <end position="130"/>
    </location>
</feature>
<reference evidence="3 4" key="1">
    <citation type="submission" date="2020-10" db="EMBL/GenBank/DDBJ databases">
        <title>Identification of Nocardia species via Next-generation sequencing and recognition of intraspecies genetic diversity.</title>
        <authorList>
            <person name="Li P."/>
            <person name="Li P."/>
            <person name="Lu B."/>
        </authorList>
    </citation>
    <scope>NUCLEOTIDE SEQUENCE [LARGE SCALE GENOMIC DNA]</scope>
    <source>
        <strain evidence="3 4">BJ06-0157</strain>
    </source>
</reference>
<evidence type="ECO:0000313" key="3">
    <source>
        <dbReference type="EMBL" id="MBF6301103.1"/>
    </source>
</evidence>
<keyword evidence="4" id="KW-1185">Reference proteome</keyword>
<accession>A0ABS0CWY2</accession>
<dbReference type="RefSeq" id="WP_195132325.1">
    <property type="nucleotide sequence ID" value="NZ_JADLQX010000023.1"/>
</dbReference>
<gene>
    <name evidence="3" type="ORF">IU459_26680</name>
</gene>
<keyword evidence="2" id="KW-0812">Transmembrane</keyword>
<protein>
    <recommendedName>
        <fullName evidence="5">DUF4386 domain-containing protein</fullName>
    </recommendedName>
</protein>
<feature type="transmembrane region" description="Helical" evidence="2">
    <location>
        <begin position="182"/>
        <end position="200"/>
    </location>
</feature>